<comment type="catalytic activity">
    <reaction evidence="12">
        <text>[(1-&gt;4)-alpha-D-galacturonosyl methyl ester](n) + n H2O = [(1-&gt;4)-alpha-D-galacturonosyl](n) + n methanol + n H(+)</text>
        <dbReference type="Rhea" id="RHEA:22380"/>
        <dbReference type="Rhea" id="RHEA-COMP:14570"/>
        <dbReference type="Rhea" id="RHEA-COMP:14573"/>
        <dbReference type="ChEBI" id="CHEBI:15377"/>
        <dbReference type="ChEBI" id="CHEBI:15378"/>
        <dbReference type="ChEBI" id="CHEBI:17790"/>
        <dbReference type="ChEBI" id="CHEBI:140522"/>
        <dbReference type="ChEBI" id="CHEBI:140523"/>
        <dbReference type="EC" id="3.1.1.11"/>
    </reaction>
</comment>
<dbReference type="InterPro" id="IPR000070">
    <property type="entry name" value="Pectinesterase_cat"/>
</dbReference>
<dbReference type="InterPro" id="IPR006501">
    <property type="entry name" value="Pectinesterase_inhib_dom"/>
</dbReference>
<keyword evidence="7" id="KW-0964">Secreted</keyword>
<dbReference type="Pfam" id="PF01095">
    <property type="entry name" value="Pectinesterase"/>
    <property type="match status" value="1"/>
</dbReference>
<feature type="active site" evidence="11">
    <location>
        <position position="295"/>
    </location>
</feature>
<dbReference type="InterPro" id="IPR035513">
    <property type="entry name" value="Invertase/methylesterase_inhib"/>
</dbReference>
<dbReference type="GO" id="GO:0004857">
    <property type="term" value="F:enzyme inhibitor activity"/>
    <property type="evidence" value="ECO:0007669"/>
    <property type="project" value="InterPro"/>
</dbReference>
<dbReference type="Pfam" id="PF04043">
    <property type="entry name" value="PMEI"/>
    <property type="match status" value="1"/>
</dbReference>
<dbReference type="UniPathway" id="UPA00545">
    <property type="reaction ID" value="UER00823"/>
</dbReference>
<feature type="domain" description="Pectinesterase inhibitor" evidence="14">
    <location>
        <begin position="14"/>
        <end position="98"/>
    </location>
</feature>
<evidence type="ECO:0000259" key="14">
    <source>
        <dbReference type="Pfam" id="PF04043"/>
    </source>
</evidence>
<dbReference type="EC" id="3.1.1.11" evidence="5 12"/>
<evidence type="ECO:0000313" key="15">
    <source>
        <dbReference type="EMBL" id="KAE9613809.1"/>
    </source>
</evidence>
<keyword evidence="8 12" id="KW-0378">Hydrolase</keyword>
<gene>
    <name evidence="15" type="ORF">Lalb_Chr05g0221341</name>
</gene>
<dbReference type="OrthoDB" id="2019149at2759"/>
<evidence type="ECO:0000256" key="3">
    <source>
        <dbReference type="ARBA" id="ARBA00006027"/>
    </source>
</evidence>
<dbReference type="Proteomes" id="UP000447434">
    <property type="component" value="Chromosome 5"/>
</dbReference>
<dbReference type="Gene3D" id="1.20.140.40">
    <property type="entry name" value="Invertase/pectin methylesterase inhibitor family protein"/>
    <property type="match status" value="1"/>
</dbReference>
<dbReference type="CDD" id="cd15798">
    <property type="entry name" value="PMEI-like_3"/>
    <property type="match status" value="1"/>
</dbReference>
<evidence type="ECO:0000259" key="13">
    <source>
        <dbReference type="Pfam" id="PF01095"/>
    </source>
</evidence>
<dbReference type="InterPro" id="IPR012334">
    <property type="entry name" value="Pectin_lyas_fold"/>
</dbReference>
<dbReference type="InterPro" id="IPR011050">
    <property type="entry name" value="Pectin_lyase_fold/virulence"/>
</dbReference>
<evidence type="ECO:0000256" key="11">
    <source>
        <dbReference type="PROSITE-ProRule" id="PRU10040"/>
    </source>
</evidence>
<evidence type="ECO:0000256" key="1">
    <source>
        <dbReference type="ARBA" id="ARBA00004191"/>
    </source>
</evidence>
<proteinExistence type="inferred from homology"/>
<dbReference type="SUPFAM" id="SSF101148">
    <property type="entry name" value="Plant invertase/pectin methylesterase inhibitor"/>
    <property type="match status" value="1"/>
</dbReference>
<dbReference type="AlphaFoldDB" id="A0A6A4QK05"/>
<keyword evidence="6" id="KW-0134">Cell wall</keyword>
<dbReference type="GO" id="GO:0030599">
    <property type="term" value="F:pectinesterase activity"/>
    <property type="evidence" value="ECO:0007669"/>
    <property type="project" value="UniProtKB-UniRule"/>
</dbReference>
<sequence length="442" mass="49815">MQSEEHDLEQHLTSKKHKALYNDCLELYQNTVFHLNRTIECMHANRSCSPVDVQTWLSTAHTNIQTCPTAALELNVVDFKVSKLSNNVTEMISNSLAINMDILKTNASNHNTAKPKGEVFPSWLSSHDRNLLKPNSTIEADLVVARDGSGDFKKIQDAINEAAKRETKKRFVIHVKEGTYEEHIKVGLKNERIMLVGDGLKMTIIRGSRSFKDGFSIYSSPTAGKSHSIDGSHFIARDISFENVSGPSKGQAVALRSSSDKSIFYRCSISGYQDTLFVHNQRQFYIESYIYGTVDFIFGDAAVLFRNCIIYARKPLWGQENVITAQGRDNENKNSGISIQISQIKAAPDLKKVGHKVKTYLGRPWQKYARVAVLYSFLGTLVEPKGWLTWNNSDFALDTLYFGEYRNYGPGSSICDRVTWKTFHVITDSDEARQFTADVLLA</sequence>
<dbReference type="FunFam" id="2.160.20.10:FF:000029">
    <property type="entry name" value="Pectinesterase 4"/>
    <property type="match status" value="1"/>
</dbReference>
<dbReference type="SUPFAM" id="SSF51126">
    <property type="entry name" value="Pectin lyase-like"/>
    <property type="match status" value="1"/>
</dbReference>
<comment type="pathway">
    <text evidence="2 12">Glycan metabolism; pectin degradation; 2-dehydro-3-deoxy-D-gluconate from pectin: step 1/5.</text>
</comment>
<evidence type="ECO:0000256" key="2">
    <source>
        <dbReference type="ARBA" id="ARBA00005184"/>
    </source>
</evidence>
<dbReference type="GO" id="GO:0045490">
    <property type="term" value="P:pectin catabolic process"/>
    <property type="evidence" value="ECO:0007669"/>
    <property type="project" value="UniProtKB-UniRule"/>
</dbReference>
<dbReference type="GO" id="GO:0042545">
    <property type="term" value="P:cell wall modification"/>
    <property type="evidence" value="ECO:0007669"/>
    <property type="project" value="UniProtKB-UniRule"/>
</dbReference>
<keyword evidence="9 12" id="KW-0063">Aspartyl esterase</keyword>
<evidence type="ECO:0000256" key="8">
    <source>
        <dbReference type="ARBA" id="ARBA00022801"/>
    </source>
</evidence>
<comment type="caution">
    <text evidence="15">The sequence shown here is derived from an EMBL/GenBank/DDBJ whole genome shotgun (WGS) entry which is preliminary data.</text>
</comment>
<reference evidence="16" key="1">
    <citation type="journal article" date="2020" name="Nat. Commun.">
        <title>Genome sequence of the cluster root forming white lupin.</title>
        <authorList>
            <person name="Hufnagel B."/>
            <person name="Marques A."/>
            <person name="Soriano A."/>
            <person name="Marques L."/>
            <person name="Divol F."/>
            <person name="Doumas P."/>
            <person name="Sallet E."/>
            <person name="Mancinotti D."/>
            <person name="Carrere S."/>
            <person name="Marande W."/>
            <person name="Arribat S."/>
            <person name="Keller J."/>
            <person name="Huneau C."/>
            <person name="Blein T."/>
            <person name="Aime D."/>
            <person name="Laguerre M."/>
            <person name="Taylor J."/>
            <person name="Schubert V."/>
            <person name="Nelson M."/>
            <person name="Geu-Flores F."/>
            <person name="Crespi M."/>
            <person name="Gallardo-Guerrero K."/>
            <person name="Delaux P.-M."/>
            <person name="Salse J."/>
            <person name="Berges H."/>
            <person name="Guyot R."/>
            <person name="Gouzy J."/>
            <person name="Peret B."/>
        </authorList>
    </citation>
    <scope>NUCLEOTIDE SEQUENCE [LARGE SCALE GENOMIC DNA]</scope>
    <source>
        <strain evidence="16">cv. Amiga</strain>
    </source>
</reference>
<evidence type="ECO:0000256" key="9">
    <source>
        <dbReference type="ARBA" id="ARBA00023085"/>
    </source>
</evidence>
<evidence type="ECO:0000256" key="10">
    <source>
        <dbReference type="ARBA" id="ARBA00023316"/>
    </source>
</evidence>
<dbReference type="PROSITE" id="PS00503">
    <property type="entry name" value="PECTINESTERASE_2"/>
    <property type="match status" value="1"/>
</dbReference>
<dbReference type="PANTHER" id="PTHR31707">
    <property type="entry name" value="PECTINESTERASE"/>
    <property type="match status" value="1"/>
</dbReference>
<evidence type="ECO:0000256" key="4">
    <source>
        <dbReference type="ARBA" id="ARBA00007786"/>
    </source>
</evidence>
<dbReference type="InterPro" id="IPR033131">
    <property type="entry name" value="Pectinesterase_Asp_AS"/>
</dbReference>
<dbReference type="Gene3D" id="2.160.20.10">
    <property type="entry name" value="Single-stranded right-handed beta-helix, Pectin lyase-like"/>
    <property type="match status" value="1"/>
</dbReference>
<organism evidence="15 16">
    <name type="scientific">Lupinus albus</name>
    <name type="common">White lupine</name>
    <name type="synonym">Lupinus termis</name>
    <dbReference type="NCBI Taxonomy" id="3870"/>
    <lineage>
        <taxon>Eukaryota</taxon>
        <taxon>Viridiplantae</taxon>
        <taxon>Streptophyta</taxon>
        <taxon>Embryophyta</taxon>
        <taxon>Tracheophyta</taxon>
        <taxon>Spermatophyta</taxon>
        <taxon>Magnoliopsida</taxon>
        <taxon>eudicotyledons</taxon>
        <taxon>Gunneridae</taxon>
        <taxon>Pentapetalae</taxon>
        <taxon>rosids</taxon>
        <taxon>fabids</taxon>
        <taxon>Fabales</taxon>
        <taxon>Fabaceae</taxon>
        <taxon>Papilionoideae</taxon>
        <taxon>50 kb inversion clade</taxon>
        <taxon>genistoids sensu lato</taxon>
        <taxon>core genistoids</taxon>
        <taxon>Genisteae</taxon>
        <taxon>Lupinus</taxon>
    </lineage>
</organism>
<accession>A0A6A4QK05</accession>
<comment type="subcellular location">
    <subcellularLocation>
        <location evidence="1">Secreted</location>
        <location evidence="1">Cell wall</location>
    </subcellularLocation>
</comment>
<keyword evidence="10" id="KW-0961">Cell wall biogenesis/degradation</keyword>
<evidence type="ECO:0000256" key="5">
    <source>
        <dbReference type="ARBA" id="ARBA00013229"/>
    </source>
</evidence>
<comment type="similarity">
    <text evidence="4">In the C-terminal section; belongs to the pectinesterase family.</text>
</comment>
<dbReference type="NCBIfam" id="TIGR01614">
    <property type="entry name" value="PME_inhib"/>
    <property type="match status" value="1"/>
</dbReference>
<evidence type="ECO:0000313" key="16">
    <source>
        <dbReference type="Proteomes" id="UP000447434"/>
    </source>
</evidence>
<evidence type="ECO:0000256" key="7">
    <source>
        <dbReference type="ARBA" id="ARBA00022525"/>
    </source>
</evidence>
<keyword evidence="16" id="KW-1185">Reference proteome</keyword>
<name>A0A6A4QK05_LUPAL</name>
<evidence type="ECO:0000256" key="6">
    <source>
        <dbReference type="ARBA" id="ARBA00022512"/>
    </source>
</evidence>
<comment type="similarity">
    <text evidence="3">In the N-terminal section; belongs to the PMEI family.</text>
</comment>
<dbReference type="EMBL" id="WOCE01000005">
    <property type="protein sequence ID" value="KAE9613809.1"/>
    <property type="molecule type" value="Genomic_DNA"/>
</dbReference>
<evidence type="ECO:0000256" key="12">
    <source>
        <dbReference type="RuleBase" id="RU000589"/>
    </source>
</evidence>
<protein>
    <recommendedName>
        <fullName evidence="5 12">Pectinesterase</fullName>
        <ecNumber evidence="5 12">3.1.1.11</ecNumber>
    </recommendedName>
</protein>
<feature type="domain" description="Pectinesterase catalytic" evidence="13">
    <location>
        <begin position="141"/>
        <end position="440"/>
    </location>
</feature>